<proteinExistence type="predicted"/>
<keyword evidence="4 10" id="KW-1133">Transmembrane helix</keyword>
<keyword evidence="7 12" id="KW-0675">Receptor</keyword>
<keyword evidence="8" id="KW-0325">Glycoprotein</keyword>
<feature type="transmembrane region" description="Helical" evidence="10">
    <location>
        <begin position="163"/>
        <end position="181"/>
    </location>
</feature>
<keyword evidence="2" id="KW-1003">Cell membrane</keyword>
<keyword evidence="6 10" id="KW-0472">Membrane</keyword>
<evidence type="ECO:0000256" key="2">
    <source>
        <dbReference type="ARBA" id="ARBA00022475"/>
    </source>
</evidence>
<keyword evidence="3 10" id="KW-0812">Transmembrane</keyword>
<evidence type="ECO:0000256" key="10">
    <source>
        <dbReference type="SAM" id="Phobius"/>
    </source>
</evidence>
<comment type="caution">
    <text evidence="12">The sequence shown here is derived from an EMBL/GenBank/DDBJ whole genome shotgun (WGS) entry which is preliminary data.</text>
</comment>
<dbReference type="CDD" id="cd15283">
    <property type="entry name" value="7tmC_V2R_pheromone"/>
    <property type="match status" value="1"/>
</dbReference>
<keyword evidence="5" id="KW-0297">G-protein coupled receptor</keyword>
<dbReference type="InterPro" id="IPR004073">
    <property type="entry name" value="GPCR_3_vmron_rcpt_2"/>
</dbReference>
<dbReference type="EMBL" id="BAAFST010000017">
    <property type="protein sequence ID" value="GAB1300897.1"/>
    <property type="molecule type" value="Genomic_DNA"/>
</dbReference>
<dbReference type="InterPro" id="IPR017978">
    <property type="entry name" value="GPCR_3_C"/>
</dbReference>
<evidence type="ECO:0000313" key="12">
    <source>
        <dbReference type="EMBL" id="GAB1300897.1"/>
    </source>
</evidence>
<dbReference type="PANTHER" id="PTHR24061:SF457">
    <property type="entry name" value="EC1-V2R PHEROMONE RECEPTOR PROTEIN-RELATED"/>
    <property type="match status" value="1"/>
</dbReference>
<evidence type="ECO:0000256" key="9">
    <source>
        <dbReference type="ARBA" id="ARBA00023224"/>
    </source>
</evidence>
<feature type="transmembrane region" description="Helical" evidence="10">
    <location>
        <begin position="193"/>
        <end position="213"/>
    </location>
</feature>
<keyword evidence="13" id="KW-1185">Reference proteome</keyword>
<dbReference type="PANTHER" id="PTHR24061">
    <property type="entry name" value="CALCIUM-SENSING RECEPTOR-RELATED"/>
    <property type="match status" value="1"/>
</dbReference>
<evidence type="ECO:0000256" key="1">
    <source>
        <dbReference type="ARBA" id="ARBA00004651"/>
    </source>
</evidence>
<evidence type="ECO:0000259" key="11">
    <source>
        <dbReference type="PROSITE" id="PS50259"/>
    </source>
</evidence>
<evidence type="ECO:0000313" key="13">
    <source>
        <dbReference type="Proteomes" id="UP001623349"/>
    </source>
</evidence>
<accession>A0ABQ0FNR1</accession>
<feature type="transmembrane region" description="Helical" evidence="10">
    <location>
        <begin position="219"/>
        <end position="241"/>
    </location>
</feature>
<organism evidence="12 13">
    <name type="scientific">Apodemus speciosus</name>
    <name type="common">Large Japanese field mouse</name>
    <dbReference type="NCBI Taxonomy" id="105296"/>
    <lineage>
        <taxon>Eukaryota</taxon>
        <taxon>Metazoa</taxon>
        <taxon>Chordata</taxon>
        <taxon>Craniata</taxon>
        <taxon>Vertebrata</taxon>
        <taxon>Euteleostomi</taxon>
        <taxon>Mammalia</taxon>
        <taxon>Eutheria</taxon>
        <taxon>Euarchontoglires</taxon>
        <taxon>Glires</taxon>
        <taxon>Rodentia</taxon>
        <taxon>Myomorpha</taxon>
        <taxon>Muroidea</taxon>
        <taxon>Muridae</taxon>
        <taxon>Murinae</taxon>
        <taxon>Apodemus</taxon>
    </lineage>
</organism>
<sequence length="273" mass="30664">MGLTIMSVGFSALTALVIWIFVNHRDTPIVKANNRSLSYTLLITLTLCFLCPLLFIGLPNTATCILQQNLFRLLFTVALSSVLAKTITVVMAFEITAPGRKTRWLLISRVLNFIVPICTLMQVLFSGIWLVTAPPFVEMDAHSEYGHIIILCNKGSSLAFHGTLAYLGVMAFSSYFMAFLSRNLPDIFNEAKFLAFSMLVFCSVWITFLPVYHSTTGKAMVVMEVFSILASSASILSLIFAPKCYVIMFKSEENTLHQIRNKRHQRSKILLKR</sequence>
<dbReference type="PROSITE" id="PS50259">
    <property type="entry name" value="G_PROTEIN_RECEP_F3_4"/>
    <property type="match status" value="1"/>
</dbReference>
<dbReference type="Pfam" id="PF00003">
    <property type="entry name" value="7tm_3"/>
    <property type="match status" value="1"/>
</dbReference>
<evidence type="ECO:0000256" key="4">
    <source>
        <dbReference type="ARBA" id="ARBA00022989"/>
    </source>
</evidence>
<dbReference type="InterPro" id="IPR000337">
    <property type="entry name" value="GPCR_3"/>
</dbReference>
<feature type="domain" description="G-protein coupled receptors family 3 profile" evidence="11">
    <location>
        <begin position="1"/>
        <end position="263"/>
    </location>
</feature>
<feature type="transmembrane region" description="Helical" evidence="10">
    <location>
        <begin position="6"/>
        <end position="24"/>
    </location>
</feature>
<gene>
    <name evidence="12" type="ORF">APTSU1_001613500</name>
</gene>
<keyword evidence="9" id="KW-0807">Transducer</keyword>
<dbReference type="PRINTS" id="PR01535">
    <property type="entry name" value="VOMERONASL2R"/>
</dbReference>
<name>A0ABQ0FNR1_APOSI</name>
<comment type="subcellular location">
    <subcellularLocation>
        <location evidence="1">Cell membrane</location>
        <topology evidence="1">Multi-pass membrane protein</topology>
    </subcellularLocation>
</comment>
<evidence type="ECO:0000256" key="3">
    <source>
        <dbReference type="ARBA" id="ARBA00022692"/>
    </source>
</evidence>
<dbReference type="Proteomes" id="UP001623349">
    <property type="component" value="Unassembled WGS sequence"/>
</dbReference>
<reference evidence="12 13" key="1">
    <citation type="submission" date="2024-08" db="EMBL/GenBank/DDBJ databases">
        <title>The draft genome of Apodemus speciosus.</title>
        <authorList>
            <person name="Nabeshima K."/>
            <person name="Suzuki S."/>
            <person name="Onuma M."/>
        </authorList>
    </citation>
    <scope>NUCLEOTIDE SEQUENCE [LARGE SCALE GENOMIC DNA]</scope>
    <source>
        <strain evidence="12">IB14-021</strain>
    </source>
</reference>
<evidence type="ECO:0000256" key="8">
    <source>
        <dbReference type="ARBA" id="ARBA00023180"/>
    </source>
</evidence>
<evidence type="ECO:0000256" key="6">
    <source>
        <dbReference type="ARBA" id="ARBA00023136"/>
    </source>
</evidence>
<evidence type="ECO:0000256" key="5">
    <source>
        <dbReference type="ARBA" id="ARBA00023040"/>
    </source>
</evidence>
<feature type="transmembrane region" description="Helical" evidence="10">
    <location>
        <begin position="70"/>
        <end position="93"/>
    </location>
</feature>
<dbReference type="PRINTS" id="PR00248">
    <property type="entry name" value="GPCRMGR"/>
</dbReference>
<dbReference type="InterPro" id="IPR000068">
    <property type="entry name" value="GPCR_3_Ca_sens_rcpt-rel"/>
</dbReference>
<protein>
    <submittedName>
        <fullName evidence="12">Vomeronasal 2, receptor 83</fullName>
    </submittedName>
</protein>
<feature type="transmembrane region" description="Helical" evidence="10">
    <location>
        <begin position="36"/>
        <end position="58"/>
    </location>
</feature>
<evidence type="ECO:0000256" key="7">
    <source>
        <dbReference type="ARBA" id="ARBA00023170"/>
    </source>
</evidence>
<feature type="transmembrane region" description="Helical" evidence="10">
    <location>
        <begin position="105"/>
        <end position="131"/>
    </location>
</feature>